<evidence type="ECO:0000256" key="3">
    <source>
        <dbReference type="ARBA" id="ARBA00022840"/>
    </source>
</evidence>
<accession>A0A6N8U9N5</accession>
<comment type="pathway">
    <text evidence="5">Cofactor biosynthesis; NAD(+) biosynthesis; NAD(+) from deamido-NAD(+) (L-Gln route): step 1/1.</text>
</comment>
<evidence type="ECO:0000313" key="8">
    <source>
        <dbReference type="EMBL" id="MXQ74195.1"/>
    </source>
</evidence>
<dbReference type="GO" id="GO:0004359">
    <property type="term" value="F:glutaminase activity"/>
    <property type="evidence" value="ECO:0007669"/>
    <property type="project" value="InterPro"/>
</dbReference>
<dbReference type="GO" id="GO:0009435">
    <property type="term" value="P:NAD+ biosynthetic process"/>
    <property type="evidence" value="ECO:0007669"/>
    <property type="project" value="UniProtKB-UniRule"/>
</dbReference>
<sequence length="550" mass="62457">MKIACIEMNVKAGKCEENFTFMKEQIEAAKRENADLIVFPQNAVSGYLLGDKWLDDDWCQYVDSFNEKITKLADSIAIVWGNIRYRHRMRFNSAFFAYQGKTYMRVKRNQDHFFFQDSRYFKESDINAAIEYQDLTLALNFGYEQQIADLNINIDCSPWIYDKPHVIKGSTVYVNAMGIQNIGKNISVFDGSCVVTQNHQVLVRSKAFQTGIVWSNVHECFENPSLLDALLFGVKEFDAQLLGGNMPWIVGLSGGLDSSVTAAVLTMALGKERVIGYNMATRYNSDKTVSNASGLAEKLGIAIHEGSIELLMESSVNTVKEYGYDEESWNSLVKENMQARLRGHLLSTFASIHNGVVVNNGNKVEAALGYCTLYGDAIGALCVIGDVSKVQLFDIAKEINHRLNVEAIPQRLLPVVHSDGITWEMPPSAELKQDQLDPMKWFYHDYIIEHLHSDLTITAWMRMYLDKTAFDTPAGRWLRYYGLDDPQAFIDDLDWLVQTMTRNGFKRIQFPPILCISANPYGNAYIETQSQFDEAEYQKLRDAILKQPIQ</sequence>
<evidence type="ECO:0000256" key="2">
    <source>
        <dbReference type="ARBA" id="ARBA00022741"/>
    </source>
</evidence>
<dbReference type="InterPro" id="IPR022310">
    <property type="entry name" value="NAD/GMP_synthase"/>
</dbReference>
<dbReference type="UniPathway" id="UPA00253">
    <property type="reaction ID" value="UER00334"/>
</dbReference>
<evidence type="ECO:0000256" key="6">
    <source>
        <dbReference type="RuleBase" id="RU003811"/>
    </source>
</evidence>
<dbReference type="GO" id="GO:0005524">
    <property type="term" value="F:ATP binding"/>
    <property type="evidence" value="ECO:0007669"/>
    <property type="project" value="UniProtKB-UniRule"/>
</dbReference>
<evidence type="ECO:0000313" key="9">
    <source>
        <dbReference type="Proteomes" id="UP000434036"/>
    </source>
</evidence>
<name>A0A6N8U9N5_9FIRM</name>
<dbReference type="InterPro" id="IPR003694">
    <property type="entry name" value="NAD_synthase"/>
</dbReference>
<dbReference type="PIRSF" id="PIRSF006630">
    <property type="entry name" value="NADS_GAT"/>
    <property type="match status" value="1"/>
</dbReference>
<protein>
    <recommendedName>
        <fullName evidence="5">Glutamine-dependent NAD(+) synthetase</fullName>
        <ecNumber evidence="5">6.3.5.1</ecNumber>
    </recommendedName>
    <alternativeName>
        <fullName evidence="5">NAD(+) synthase [glutamine-hydrolyzing]</fullName>
    </alternativeName>
</protein>
<feature type="domain" description="NAD/GMP synthase" evidence="7">
    <location>
        <begin position="249"/>
        <end position="438"/>
    </location>
</feature>
<comment type="similarity">
    <text evidence="6">Belongs to the NAD synthetase family.</text>
</comment>
<dbReference type="InterPro" id="IPR036526">
    <property type="entry name" value="C-N_Hydrolase_sf"/>
</dbReference>
<keyword evidence="9" id="KW-1185">Reference proteome</keyword>
<proteinExistence type="inferred from homology"/>
<evidence type="ECO:0000256" key="4">
    <source>
        <dbReference type="ARBA" id="ARBA00023027"/>
    </source>
</evidence>
<dbReference type="CDD" id="cd00553">
    <property type="entry name" value="NAD_synthase"/>
    <property type="match status" value="1"/>
</dbReference>
<reference evidence="8 9" key="1">
    <citation type="submission" date="2019-12" db="EMBL/GenBank/DDBJ databases">
        <authorList>
            <person name="Yang R."/>
        </authorList>
    </citation>
    <scope>NUCLEOTIDE SEQUENCE [LARGE SCALE GENOMIC DNA]</scope>
    <source>
        <strain evidence="8 9">DONG20-135</strain>
    </source>
</reference>
<dbReference type="Pfam" id="PF02540">
    <property type="entry name" value="NAD_synthase"/>
    <property type="match status" value="1"/>
</dbReference>
<dbReference type="PANTHER" id="PTHR23090">
    <property type="entry name" value="NH 3 /GLUTAMINE-DEPENDENT NAD + SYNTHETASE"/>
    <property type="match status" value="1"/>
</dbReference>
<organism evidence="8 9">
    <name type="scientific">Copranaerobaculum intestinale</name>
    <dbReference type="NCBI Taxonomy" id="2692629"/>
    <lineage>
        <taxon>Bacteria</taxon>
        <taxon>Bacillati</taxon>
        <taxon>Bacillota</taxon>
        <taxon>Erysipelotrichia</taxon>
        <taxon>Erysipelotrichales</taxon>
        <taxon>Erysipelotrichaceae</taxon>
        <taxon>Copranaerobaculum</taxon>
    </lineage>
</organism>
<dbReference type="RefSeq" id="WP_160625588.1">
    <property type="nucleotide sequence ID" value="NZ_WUUQ01000004.1"/>
</dbReference>
<comment type="caution">
    <text evidence="8">The sequence shown here is derived from an EMBL/GenBank/DDBJ whole genome shotgun (WGS) entry which is preliminary data.</text>
</comment>
<dbReference type="NCBIfam" id="TIGR00552">
    <property type="entry name" value="nadE"/>
    <property type="match status" value="1"/>
</dbReference>
<dbReference type="InterPro" id="IPR014729">
    <property type="entry name" value="Rossmann-like_a/b/a_fold"/>
</dbReference>
<dbReference type="EMBL" id="WUUQ01000004">
    <property type="protein sequence ID" value="MXQ74195.1"/>
    <property type="molecule type" value="Genomic_DNA"/>
</dbReference>
<keyword evidence="4 5" id="KW-0520">NAD</keyword>
<dbReference type="InterPro" id="IPR014445">
    <property type="entry name" value="Gln-dep_NAD_synthase"/>
</dbReference>
<evidence type="ECO:0000259" key="7">
    <source>
        <dbReference type="Pfam" id="PF02540"/>
    </source>
</evidence>
<dbReference type="PANTHER" id="PTHR23090:SF9">
    <property type="entry name" value="GLUTAMINE-DEPENDENT NAD(+) SYNTHETASE"/>
    <property type="match status" value="1"/>
</dbReference>
<dbReference type="GO" id="GO:0005737">
    <property type="term" value="C:cytoplasm"/>
    <property type="evidence" value="ECO:0007669"/>
    <property type="project" value="InterPro"/>
</dbReference>
<dbReference type="GO" id="GO:0003952">
    <property type="term" value="F:NAD+ synthase (glutamine-hydrolyzing) activity"/>
    <property type="evidence" value="ECO:0007669"/>
    <property type="project" value="UniProtKB-UniRule"/>
</dbReference>
<comment type="similarity">
    <text evidence="5">In the C-terminal section; belongs to the NAD synthetase family.</text>
</comment>
<dbReference type="Proteomes" id="UP000434036">
    <property type="component" value="Unassembled WGS sequence"/>
</dbReference>
<dbReference type="SUPFAM" id="SSF56317">
    <property type="entry name" value="Carbon-nitrogen hydrolase"/>
    <property type="match status" value="1"/>
</dbReference>
<comment type="catalytic activity">
    <reaction evidence="5">
        <text>deamido-NAD(+) + L-glutamine + ATP + H2O = L-glutamate + AMP + diphosphate + NAD(+) + H(+)</text>
        <dbReference type="Rhea" id="RHEA:24384"/>
        <dbReference type="ChEBI" id="CHEBI:15377"/>
        <dbReference type="ChEBI" id="CHEBI:15378"/>
        <dbReference type="ChEBI" id="CHEBI:29985"/>
        <dbReference type="ChEBI" id="CHEBI:30616"/>
        <dbReference type="ChEBI" id="CHEBI:33019"/>
        <dbReference type="ChEBI" id="CHEBI:57540"/>
        <dbReference type="ChEBI" id="CHEBI:58359"/>
        <dbReference type="ChEBI" id="CHEBI:58437"/>
        <dbReference type="ChEBI" id="CHEBI:456215"/>
        <dbReference type="EC" id="6.3.5.1"/>
    </reaction>
</comment>
<keyword evidence="1 5" id="KW-0436">Ligase</keyword>
<keyword evidence="2 5" id="KW-0547">Nucleotide-binding</keyword>
<evidence type="ECO:0000256" key="1">
    <source>
        <dbReference type="ARBA" id="ARBA00022598"/>
    </source>
</evidence>
<reference evidence="8 9" key="2">
    <citation type="submission" date="2020-01" db="EMBL/GenBank/DDBJ databases">
        <title>Clostridiaceae sp. nov. isolated from the gut of human by culturomics.</title>
        <authorList>
            <person name="Chang Y."/>
        </authorList>
    </citation>
    <scope>NUCLEOTIDE SEQUENCE [LARGE SCALE GENOMIC DNA]</scope>
    <source>
        <strain evidence="8 9">DONG20-135</strain>
    </source>
</reference>
<keyword evidence="3 5" id="KW-0067">ATP-binding</keyword>
<dbReference type="AlphaFoldDB" id="A0A6N8U9N5"/>
<gene>
    <name evidence="8" type="primary">nadE</name>
    <name evidence="8" type="ORF">GSF08_09630</name>
</gene>
<evidence type="ECO:0000256" key="5">
    <source>
        <dbReference type="PIRNR" id="PIRNR006630"/>
    </source>
</evidence>
<dbReference type="Gene3D" id="3.60.110.10">
    <property type="entry name" value="Carbon-nitrogen hydrolase"/>
    <property type="match status" value="1"/>
</dbReference>
<dbReference type="SUPFAM" id="SSF52402">
    <property type="entry name" value="Adenine nucleotide alpha hydrolases-like"/>
    <property type="match status" value="1"/>
</dbReference>
<dbReference type="Gene3D" id="3.40.50.620">
    <property type="entry name" value="HUPs"/>
    <property type="match status" value="1"/>
</dbReference>
<dbReference type="EC" id="6.3.5.1" evidence="5"/>